<feature type="region of interest" description="Disordered" evidence="1">
    <location>
        <begin position="335"/>
        <end position="409"/>
    </location>
</feature>
<feature type="compositionally biased region" description="Low complexity" evidence="1">
    <location>
        <begin position="200"/>
        <end position="216"/>
    </location>
</feature>
<feature type="compositionally biased region" description="Polar residues" evidence="1">
    <location>
        <begin position="335"/>
        <end position="357"/>
    </location>
</feature>
<feature type="compositionally biased region" description="Polar residues" evidence="1">
    <location>
        <begin position="142"/>
        <end position="162"/>
    </location>
</feature>
<sequence length="651" mass="71408">MTGSLQHRLSSSRVDEQRETITAQADELNMLPPMNEQGYQATLAIDGHSSRSSWCHVPRDLQIRQFAVLPRLYALLANKGDFRPMREGGATVEGHTPEESHREVRGPPPEAAQFAPSTKFRHNSHTPTLLITSDDGEHEQRPPSQASPAQRNRSSIQHNMPAQNPLFRRIRESKSHPRRRAQQPDRPLAQPFQPSPLRKSFGPSDFSSGSSQQDESPTADAADAELYTEADGTVMKAAQTGRAHGVGMNGETQEARLKRKQLKARRENKNERVEVAGAGQIQRPRAATATPPAPFTENQYIEQSLATATHTAAQPTLPMQAADGHWYFLIPMASSAQPQDGNHSAATQTTGDSQGADESSIPVKRTASERRSSPESGSDFASGEEARRAVRRRRVNEYGQGDDVDIIKPSMPVTAPQETQQNDGRAVGAAPSFEAPPQVSPQATLLNAVPPQTVMPSWQANQVPSQYGPHAPGVIQTATHQPLSQEQPTYYLPKWPEMVGRLVPPTVMPWLYETLPNKQNFVPVYGEPPPTIVVRQAMSYGINRPPDAYRSVGQELWPLYRRTDFNANSASHVAIGPSASNPAGAEVPPRNVEVLPRRPSDVEANAAPGEQAEMTKSSARVSSPPREHRMQEPAGRAPAGRHPYENLFTEQ</sequence>
<comment type="caution">
    <text evidence="2">The sequence shown here is derived from an EMBL/GenBank/DDBJ whole genome shotgun (WGS) entry which is preliminary data.</text>
</comment>
<proteinExistence type="predicted"/>
<dbReference type="EMBL" id="RIBY02002500">
    <property type="protein sequence ID" value="KAH9810928.1"/>
    <property type="molecule type" value="Genomic_DNA"/>
</dbReference>
<evidence type="ECO:0000313" key="3">
    <source>
        <dbReference type="Proteomes" id="UP001138500"/>
    </source>
</evidence>
<feature type="region of interest" description="Disordered" evidence="1">
    <location>
        <begin position="261"/>
        <end position="293"/>
    </location>
</feature>
<feature type="compositionally biased region" description="Basic and acidic residues" evidence="1">
    <location>
        <begin position="95"/>
        <end position="105"/>
    </location>
</feature>
<gene>
    <name evidence="2" type="ORF">Tdes44962_MAKER05955</name>
</gene>
<feature type="compositionally biased region" description="Basic and acidic residues" evidence="1">
    <location>
        <begin position="264"/>
        <end position="274"/>
    </location>
</feature>
<dbReference type="AlphaFoldDB" id="A0A9W7SIN3"/>
<feature type="region of interest" description="Disordered" evidence="1">
    <location>
        <begin position="82"/>
        <end position="221"/>
    </location>
</feature>
<dbReference type="Proteomes" id="UP001138500">
    <property type="component" value="Unassembled WGS sequence"/>
</dbReference>
<keyword evidence="3" id="KW-1185">Reference proteome</keyword>
<reference evidence="2 3" key="2">
    <citation type="journal article" date="2021" name="Curr. Genet.">
        <title>Genetic response to nitrogen starvation in the aggressive Eucalyptus foliar pathogen Teratosphaeria destructans.</title>
        <authorList>
            <person name="Havenga M."/>
            <person name="Wingfield B.D."/>
            <person name="Wingfield M.J."/>
            <person name="Dreyer L.L."/>
            <person name="Roets F."/>
            <person name="Aylward J."/>
        </authorList>
    </citation>
    <scope>NUCLEOTIDE SEQUENCE [LARGE SCALE GENOMIC DNA]</scope>
    <source>
        <strain evidence="2">CMW44962</strain>
    </source>
</reference>
<evidence type="ECO:0000313" key="2">
    <source>
        <dbReference type="EMBL" id="KAH9810928.1"/>
    </source>
</evidence>
<dbReference type="OrthoDB" id="10527429at2759"/>
<protein>
    <submittedName>
        <fullName evidence="2">Uncharacterized protein</fullName>
    </submittedName>
</protein>
<evidence type="ECO:0000256" key="1">
    <source>
        <dbReference type="SAM" id="MobiDB-lite"/>
    </source>
</evidence>
<accession>A0A9W7SIN3</accession>
<name>A0A9W7SIN3_9PEZI</name>
<organism evidence="2 3">
    <name type="scientific">Teratosphaeria destructans</name>
    <dbReference type="NCBI Taxonomy" id="418781"/>
    <lineage>
        <taxon>Eukaryota</taxon>
        <taxon>Fungi</taxon>
        <taxon>Dikarya</taxon>
        <taxon>Ascomycota</taxon>
        <taxon>Pezizomycotina</taxon>
        <taxon>Dothideomycetes</taxon>
        <taxon>Dothideomycetidae</taxon>
        <taxon>Mycosphaerellales</taxon>
        <taxon>Teratosphaeriaceae</taxon>
        <taxon>Teratosphaeria</taxon>
    </lineage>
</organism>
<feature type="region of interest" description="Disordered" evidence="1">
    <location>
        <begin position="601"/>
        <end position="651"/>
    </location>
</feature>
<reference evidence="2 3" key="1">
    <citation type="journal article" date="2018" name="IMA Fungus">
        <title>IMA Genome-F 10: Nine draft genome sequences of Claviceps purpurea s.lat., including C. arundinis, C. humidiphila, and C. cf. spartinae, pseudomolecules for the pitch canker pathogen Fusarium circinatum, draft genome of Davidsoniella eucalypti, Grosmannia galeiformis, Quambalaria eucalypti, and Teratosphaeria destructans.</title>
        <authorList>
            <person name="Wingfield B.D."/>
            <person name="Liu M."/>
            <person name="Nguyen H.D."/>
            <person name="Lane F.A."/>
            <person name="Morgan S.W."/>
            <person name="De Vos L."/>
            <person name="Wilken P.M."/>
            <person name="Duong T.A."/>
            <person name="Aylward J."/>
            <person name="Coetzee M.P."/>
            <person name="Dadej K."/>
            <person name="De Beer Z.W."/>
            <person name="Findlay W."/>
            <person name="Havenga M."/>
            <person name="Kolarik M."/>
            <person name="Menzies J.G."/>
            <person name="Naidoo K."/>
            <person name="Pochopski O."/>
            <person name="Shoukouhi P."/>
            <person name="Santana Q.C."/>
            <person name="Seifert K.A."/>
            <person name="Soal N."/>
            <person name="Steenkamp E.T."/>
            <person name="Tatham C.T."/>
            <person name="van der Nest M.A."/>
            <person name="Wingfield M.J."/>
        </authorList>
    </citation>
    <scope>NUCLEOTIDE SEQUENCE [LARGE SCALE GENOMIC DNA]</scope>
    <source>
        <strain evidence="2">CMW44962</strain>
    </source>
</reference>